<dbReference type="Proteomes" id="UP000265566">
    <property type="component" value="Chromosome 5"/>
</dbReference>
<sequence length="48" mass="5624">MMLLSNQRHACYLVPRYCTVPSKYVYGMSVLKTWFIFLIVNGTNISTY</sequence>
<proteinExistence type="predicted"/>
<accession>A0A396HSH1</accession>
<evidence type="ECO:0000313" key="2">
    <source>
        <dbReference type="Proteomes" id="UP000265566"/>
    </source>
</evidence>
<comment type="caution">
    <text evidence="1">The sequence shown here is derived from an EMBL/GenBank/DDBJ whole genome shotgun (WGS) entry which is preliminary data.</text>
</comment>
<organism evidence="1 2">
    <name type="scientific">Medicago truncatula</name>
    <name type="common">Barrel medic</name>
    <name type="synonym">Medicago tribuloides</name>
    <dbReference type="NCBI Taxonomy" id="3880"/>
    <lineage>
        <taxon>Eukaryota</taxon>
        <taxon>Viridiplantae</taxon>
        <taxon>Streptophyta</taxon>
        <taxon>Embryophyta</taxon>
        <taxon>Tracheophyta</taxon>
        <taxon>Spermatophyta</taxon>
        <taxon>Magnoliopsida</taxon>
        <taxon>eudicotyledons</taxon>
        <taxon>Gunneridae</taxon>
        <taxon>Pentapetalae</taxon>
        <taxon>rosids</taxon>
        <taxon>fabids</taxon>
        <taxon>Fabales</taxon>
        <taxon>Fabaceae</taxon>
        <taxon>Papilionoideae</taxon>
        <taxon>50 kb inversion clade</taxon>
        <taxon>NPAAA clade</taxon>
        <taxon>Hologalegina</taxon>
        <taxon>IRL clade</taxon>
        <taxon>Trifolieae</taxon>
        <taxon>Medicago</taxon>
    </lineage>
</organism>
<gene>
    <name evidence="1" type="ORF">MtrunA17_Chr5g0427941</name>
</gene>
<reference evidence="2" key="1">
    <citation type="journal article" date="2018" name="Nat. Plants">
        <title>Whole-genome landscape of Medicago truncatula symbiotic genes.</title>
        <authorList>
            <person name="Pecrix Y."/>
            <person name="Staton S.E."/>
            <person name="Sallet E."/>
            <person name="Lelandais-Briere C."/>
            <person name="Moreau S."/>
            <person name="Carrere S."/>
            <person name="Blein T."/>
            <person name="Jardinaud M.F."/>
            <person name="Latrasse D."/>
            <person name="Zouine M."/>
            <person name="Zahm M."/>
            <person name="Kreplak J."/>
            <person name="Mayjonade B."/>
            <person name="Satge C."/>
            <person name="Perez M."/>
            <person name="Cauet S."/>
            <person name="Marande W."/>
            <person name="Chantry-Darmon C."/>
            <person name="Lopez-Roques C."/>
            <person name="Bouchez O."/>
            <person name="Berard A."/>
            <person name="Debelle F."/>
            <person name="Munos S."/>
            <person name="Bendahmane A."/>
            <person name="Berges H."/>
            <person name="Niebel A."/>
            <person name="Buitink J."/>
            <person name="Frugier F."/>
            <person name="Benhamed M."/>
            <person name="Crespi M."/>
            <person name="Gouzy J."/>
            <person name="Gamas P."/>
        </authorList>
    </citation>
    <scope>NUCLEOTIDE SEQUENCE [LARGE SCALE GENOMIC DNA]</scope>
    <source>
        <strain evidence="2">cv. Jemalong A17</strain>
    </source>
</reference>
<dbReference type="Gramene" id="rna31676">
    <property type="protein sequence ID" value="RHN56299.1"/>
    <property type="gene ID" value="gene31676"/>
</dbReference>
<protein>
    <submittedName>
        <fullName evidence="1">Uncharacterized protein</fullName>
    </submittedName>
</protein>
<name>A0A396HSH1_MEDTR</name>
<dbReference type="AlphaFoldDB" id="A0A396HSH1"/>
<evidence type="ECO:0000313" key="1">
    <source>
        <dbReference type="EMBL" id="RHN56299.1"/>
    </source>
</evidence>
<dbReference type="EMBL" id="PSQE01000005">
    <property type="protein sequence ID" value="RHN56299.1"/>
    <property type="molecule type" value="Genomic_DNA"/>
</dbReference>